<evidence type="ECO:0000313" key="1">
    <source>
        <dbReference type="EMBL" id="KUJ16525.1"/>
    </source>
</evidence>
<keyword evidence="2" id="KW-1185">Reference proteome</keyword>
<dbReference type="RefSeq" id="XP_018070880.1">
    <property type="nucleotide sequence ID" value="XM_018215093.1"/>
</dbReference>
<protein>
    <submittedName>
        <fullName evidence="1">Uncharacterized protein</fullName>
    </submittedName>
</protein>
<dbReference type="OrthoDB" id="3526434at2759"/>
<sequence>MSNSGAPFSHWYLSKQALTSCAGCPPIDLSTLPADDTRVLSKQRGAIVLELNSSLVYKSGSRIRRNEEVAMRLVKQYTDVPVPDIMFSAYHSEGGNIGMTIIPKSPLQFS</sequence>
<reference evidence="1 2" key="1">
    <citation type="submission" date="2015-10" db="EMBL/GenBank/DDBJ databases">
        <title>Full genome of DAOMC 229536 Phialocephala scopiformis, a fungal endophyte of spruce producing the potent anti-insectan compound rugulosin.</title>
        <authorList>
            <consortium name="DOE Joint Genome Institute"/>
            <person name="Walker A.K."/>
            <person name="Frasz S.L."/>
            <person name="Seifert K.A."/>
            <person name="Miller J.D."/>
            <person name="Mondo S.J."/>
            <person name="Labutti K."/>
            <person name="Lipzen A."/>
            <person name="Dockter R."/>
            <person name="Kennedy M."/>
            <person name="Grigoriev I.V."/>
            <person name="Spatafora J.W."/>
        </authorList>
    </citation>
    <scope>NUCLEOTIDE SEQUENCE [LARGE SCALE GENOMIC DNA]</scope>
    <source>
        <strain evidence="1 2">CBS 120377</strain>
    </source>
</reference>
<organism evidence="1 2">
    <name type="scientific">Mollisia scopiformis</name>
    <name type="common">Conifer needle endophyte fungus</name>
    <name type="synonym">Phialocephala scopiformis</name>
    <dbReference type="NCBI Taxonomy" id="149040"/>
    <lineage>
        <taxon>Eukaryota</taxon>
        <taxon>Fungi</taxon>
        <taxon>Dikarya</taxon>
        <taxon>Ascomycota</taxon>
        <taxon>Pezizomycotina</taxon>
        <taxon>Leotiomycetes</taxon>
        <taxon>Helotiales</taxon>
        <taxon>Mollisiaceae</taxon>
        <taxon>Mollisia</taxon>
    </lineage>
</organism>
<evidence type="ECO:0000313" key="2">
    <source>
        <dbReference type="Proteomes" id="UP000070700"/>
    </source>
</evidence>
<dbReference type="KEGG" id="psco:LY89DRAFT_685474"/>
<dbReference type="AlphaFoldDB" id="A0A194X8N1"/>
<gene>
    <name evidence="1" type="ORF">LY89DRAFT_685474</name>
</gene>
<accession>A0A194X8N1</accession>
<proteinExistence type="predicted"/>
<dbReference type="EMBL" id="KQ947416">
    <property type="protein sequence ID" value="KUJ16525.1"/>
    <property type="molecule type" value="Genomic_DNA"/>
</dbReference>
<dbReference type="Proteomes" id="UP000070700">
    <property type="component" value="Unassembled WGS sequence"/>
</dbReference>
<dbReference type="InParanoid" id="A0A194X8N1"/>
<name>A0A194X8N1_MOLSC</name>
<dbReference type="GeneID" id="28824819"/>